<reference evidence="14 15" key="1">
    <citation type="journal article" date="2016" name="Nat. Commun.">
        <title>Thousands of microbial genomes shed light on interconnected biogeochemical processes in an aquifer system.</title>
        <authorList>
            <person name="Anantharaman K."/>
            <person name="Brown C.T."/>
            <person name="Hug L.A."/>
            <person name="Sharon I."/>
            <person name="Castelle C.J."/>
            <person name="Probst A.J."/>
            <person name="Thomas B.C."/>
            <person name="Singh A."/>
            <person name="Wilkins M.J."/>
            <person name="Karaoz U."/>
            <person name="Brodie E.L."/>
            <person name="Williams K.H."/>
            <person name="Hubbard S.S."/>
            <person name="Banfield J.F."/>
        </authorList>
    </citation>
    <scope>NUCLEOTIDE SEQUENCE [LARGE SCALE GENOMIC DNA]</scope>
</reference>
<dbReference type="Gene3D" id="2.70.150.10">
    <property type="entry name" value="Calcium-transporting ATPase, cytoplasmic transduction domain A"/>
    <property type="match status" value="1"/>
</dbReference>
<evidence type="ECO:0000313" key="14">
    <source>
        <dbReference type="EMBL" id="OGD67867.1"/>
    </source>
</evidence>
<dbReference type="EMBL" id="MEZV01000006">
    <property type="protein sequence ID" value="OGD67867.1"/>
    <property type="molecule type" value="Genomic_DNA"/>
</dbReference>
<dbReference type="STRING" id="1797469.A3F08_01610"/>
<evidence type="ECO:0000256" key="4">
    <source>
        <dbReference type="ARBA" id="ARBA00022553"/>
    </source>
</evidence>
<dbReference type="Pfam" id="PF00122">
    <property type="entry name" value="E1-E2_ATPase"/>
    <property type="match status" value="1"/>
</dbReference>
<feature type="transmembrane region" description="Helical" evidence="12">
    <location>
        <begin position="60"/>
        <end position="78"/>
    </location>
</feature>
<protein>
    <recommendedName>
        <fullName evidence="13">Cation-transporting P-type ATPase N-terminal domain-containing protein</fullName>
    </recommendedName>
</protein>
<dbReference type="SFLD" id="SFLDS00003">
    <property type="entry name" value="Haloacid_Dehalogenase"/>
    <property type="match status" value="1"/>
</dbReference>
<keyword evidence="4" id="KW-0597">Phosphoprotein</keyword>
<dbReference type="SFLD" id="SFLDG00002">
    <property type="entry name" value="C1.7:_P-type_atpase_like"/>
    <property type="match status" value="1"/>
</dbReference>
<feature type="transmembrane region" description="Helical" evidence="12">
    <location>
        <begin position="84"/>
        <end position="100"/>
    </location>
</feature>
<evidence type="ECO:0000313" key="15">
    <source>
        <dbReference type="Proteomes" id="UP000176451"/>
    </source>
</evidence>
<dbReference type="InterPro" id="IPR006068">
    <property type="entry name" value="ATPase_P-typ_cation-transptr_C"/>
</dbReference>
<dbReference type="InterPro" id="IPR023299">
    <property type="entry name" value="ATPase_P-typ_cyto_dom_N"/>
</dbReference>
<keyword evidence="6" id="KW-0547">Nucleotide-binding</keyword>
<dbReference type="AlphaFoldDB" id="A0A1F5EKC0"/>
<dbReference type="InterPro" id="IPR004014">
    <property type="entry name" value="ATPase_P-typ_cation-transptr_N"/>
</dbReference>
<dbReference type="PANTHER" id="PTHR43294:SF21">
    <property type="entry name" value="CATION TRANSPORTING ATPASE"/>
    <property type="match status" value="1"/>
</dbReference>
<feature type="transmembrane region" description="Helical" evidence="12">
    <location>
        <begin position="696"/>
        <end position="718"/>
    </location>
</feature>
<gene>
    <name evidence="14" type="ORF">A3F08_01610</name>
</gene>
<feature type="transmembrane region" description="Helical" evidence="12">
    <location>
        <begin position="834"/>
        <end position="856"/>
    </location>
</feature>
<evidence type="ECO:0000256" key="6">
    <source>
        <dbReference type="ARBA" id="ARBA00022741"/>
    </source>
</evidence>
<dbReference type="InterPro" id="IPR001757">
    <property type="entry name" value="P_typ_ATPase"/>
</dbReference>
<keyword evidence="7" id="KW-0067">ATP-binding</keyword>
<dbReference type="InterPro" id="IPR044492">
    <property type="entry name" value="P_typ_ATPase_HD_dom"/>
</dbReference>
<dbReference type="InterPro" id="IPR023298">
    <property type="entry name" value="ATPase_P-typ_TM_dom_sf"/>
</dbReference>
<evidence type="ECO:0000259" key="13">
    <source>
        <dbReference type="SMART" id="SM00831"/>
    </source>
</evidence>
<keyword evidence="9" id="KW-1278">Translocase</keyword>
<dbReference type="InterPro" id="IPR059000">
    <property type="entry name" value="ATPase_P-type_domA"/>
</dbReference>
<dbReference type="SUPFAM" id="SSF81660">
    <property type="entry name" value="Metal cation-transporting ATPase, ATP-binding domain N"/>
    <property type="match status" value="1"/>
</dbReference>
<comment type="similarity">
    <text evidence="2">Belongs to the cation transport ATPase (P-type) (TC 3.A.3) family. Type IIA subfamily.</text>
</comment>
<dbReference type="InterPro" id="IPR036412">
    <property type="entry name" value="HAD-like_sf"/>
</dbReference>
<evidence type="ECO:0000256" key="7">
    <source>
        <dbReference type="ARBA" id="ARBA00022840"/>
    </source>
</evidence>
<dbReference type="GO" id="GO:0005886">
    <property type="term" value="C:plasma membrane"/>
    <property type="evidence" value="ECO:0007669"/>
    <property type="project" value="UniProtKB-SubCell"/>
</dbReference>
<dbReference type="GO" id="GO:0005524">
    <property type="term" value="F:ATP binding"/>
    <property type="evidence" value="ECO:0007669"/>
    <property type="project" value="UniProtKB-KW"/>
</dbReference>
<dbReference type="PRINTS" id="PR00119">
    <property type="entry name" value="CATATPASE"/>
</dbReference>
<accession>A0A1F5EKC0</accession>
<dbReference type="Pfam" id="PF00690">
    <property type="entry name" value="Cation_ATPase_N"/>
    <property type="match status" value="1"/>
</dbReference>
<dbReference type="SUPFAM" id="SSF81665">
    <property type="entry name" value="Calcium ATPase, transmembrane domain M"/>
    <property type="match status" value="1"/>
</dbReference>
<comment type="caution">
    <text evidence="14">The sequence shown here is derived from an EMBL/GenBank/DDBJ whole genome shotgun (WGS) entry which is preliminary data.</text>
</comment>
<feature type="transmembrane region" description="Helical" evidence="12">
    <location>
        <begin position="763"/>
        <end position="791"/>
    </location>
</feature>
<keyword evidence="8" id="KW-0460">Magnesium</keyword>
<dbReference type="FunFam" id="3.40.50.1000:FF:000083">
    <property type="entry name" value="Sodium/potassium-transporting ATPase subunit alpha"/>
    <property type="match status" value="1"/>
</dbReference>
<evidence type="ECO:0000256" key="12">
    <source>
        <dbReference type="SAM" id="Phobius"/>
    </source>
</evidence>
<keyword evidence="3" id="KW-1003">Cell membrane</keyword>
<dbReference type="Pfam" id="PF08282">
    <property type="entry name" value="Hydrolase_3"/>
    <property type="match status" value="1"/>
</dbReference>
<name>A0A1F5EKC0_9BACT</name>
<feature type="domain" description="Cation-transporting P-type ATPase N-terminal" evidence="13">
    <location>
        <begin position="7"/>
        <end position="80"/>
    </location>
</feature>
<dbReference type="SFLD" id="SFLDF00027">
    <property type="entry name" value="p-type_atpase"/>
    <property type="match status" value="1"/>
</dbReference>
<dbReference type="PRINTS" id="PR00120">
    <property type="entry name" value="HATPASE"/>
</dbReference>
<dbReference type="FunFam" id="2.70.150.10:FF:000160">
    <property type="entry name" value="Sarcoplasmic/endoplasmic reticulum calcium ATPase 1"/>
    <property type="match status" value="1"/>
</dbReference>
<keyword evidence="11 12" id="KW-0472">Membrane</keyword>
<dbReference type="GO" id="GO:0016887">
    <property type="term" value="F:ATP hydrolysis activity"/>
    <property type="evidence" value="ECO:0007669"/>
    <property type="project" value="InterPro"/>
</dbReference>
<evidence type="ECO:0000256" key="1">
    <source>
        <dbReference type="ARBA" id="ARBA00004651"/>
    </source>
</evidence>
<dbReference type="SUPFAM" id="SSF81653">
    <property type="entry name" value="Calcium ATPase, transduction domain A"/>
    <property type="match status" value="1"/>
</dbReference>
<dbReference type="InterPro" id="IPR018303">
    <property type="entry name" value="ATPase_P-typ_P_site"/>
</dbReference>
<dbReference type="Gene3D" id="3.40.1110.10">
    <property type="entry name" value="Calcium-transporting ATPase, cytoplasmic domain N"/>
    <property type="match status" value="1"/>
</dbReference>
<dbReference type="Gene3D" id="3.40.50.1000">
    <property type="entry name" value="HAD superfamily/HAD-like"/>
    <property type="match status" value="1"/>
</dbReference>
<comment type="subcellular location">
    <subcellularLocation>
        <location evidence="1">Cell membrane</location>
        <topology evidence="1">Multi-pass membrane protein</topology>
    </subcellularLocation>
</comment>
<proteinExistence type="inferred from homology"/>
<keyword evidence="10 12" id="KW-1133">Transmembrane helix</keyword>
<evidence type="ECO:0000256" key="2">
    <source>
        <dbReference type="ARBA" id="ARBA00005675"/>
    </source>
</evidence>
<feature type="transmembrane region" description="Helical" evidence="12">
    <location>
        <begin position="868"/>
        <end position="887"/>
    </location>
</feature>
<evidence type="ECO:0000256" key="8">
    <source>
        <dbReference type="ARBA" id="ARBA00022842"/>
    </source>
</evidence>
<evidence type="ECO:0000256" key="3">
    <source>
        <dbReference type="ARBA" id="ARBA00022475"/>
    </source>
</evidence>
<dbReference type="Pfam" id="PF13246">
    <property type="entry name" value="Cation_ATPase"/>
    <property type="match status" value="1"/>
</dbReference>
<evidence type="ECO:0000256" key="10">
    <source>
        <dbReference type="ARBA" id="ARBA00022989"/>
    </source>
</evidence>
<feature type="transmembrane region" description="Helical" evidence="12">
    <location>
        <begin position="724"/>
        <end position="742"/>
    </location>
</feature>
<dbReference type="InterPro" id="IPR050510">
    <property type="entry name" value="Cation_transp_ATPase_P-type"/>
</dbReference>
<dbReference type="InterPro" id="IPR023214">
    <property type="entry name" value="HAD_sf"/>
</dbReference>
<sequence>MIPNKIAWYSFSIKDVLEKLQTSPQGLSSKEAFFRLKKYGPNQLREEKKKSEFYFFLKQFKNPLVYLLFFAALISYFLRHNIDTIIILFIVFFNAFVGYLQEKKAVESLKALKKLMALRCKVLRDDEKMEISALELVVGDIVILEEGNKIPADLRILDSLNLRIDESTLTGESVPVHKRNVLVKAGSQIIEQKNMVFASTIVTSGKGLAIAVATGKDTELAQIAKETISITDEITPLGVKLKKFSNWLLIITLIVSAIIFILGIINGFDLINMFLTASAAAVSLIPEGLPAIITITLAIGVHRMAKRNAIVRELEAIETLGSISLIASDKTGTLTYNQMTVEKIYLDGELIKISGSGYNPKGCFYKNDKIIKPLNNPSLKMNLLIGTLCNNASLVEEEKNWKITGDPTEGSLIVAGDKADLHQEEINKKYTKIDEIPFESKNRFMATLHQCKKNEKTLLAVKGTIEKILESSQFIYKNGKIRQLNIQEKKNILEKAHEQANNAYRIIAMAFKYDKKTKEKITEKDICKLIFSGFDCLEDSPRPEAREAVIRCQDAGIRVVMVTGDFSSTALAVAKKLNIASQNSNVITGEELLKMDKNDFQEILKHTSVFARVTPELKLKIVQGLQAQNNITAVTGDGVNDAPILKKADVGVAMGQGGTDVARESSDIILLNNNFTTIVNAIEEGRAIFLNIRRAIFFLLSTNAGEATILMSALILSLPLPLTAIQILWINLITDGISGFALTMEPKHEQIMKQKPRPKTEGILNNIVLMRIILVAIVMTVGTIVIFKWQIGMGASTEKARTVAFVTMAFFQIFNIFNARSIKNSIFELKPFSNFYVVISVFLMIILTIFTSQLSIFQELFQTVSLTASEYILIILVSLTVVLAVEIEKFIRKISNP</sequence>
<evidence type="ECO:0000256" key="11">
    <source>
        <dbReference type="ARBA" id="ARBA00023136"/>
    </source>
</evidence>
<dbReference type="NCBIfam" id="TIGR01494">
    <property type="entry name" value="ATPase_P-type"/>
    <property type="match status" value="2"/>
</dbReference>
<organism evidence="14 15">
    <name type="scientific">Candidatus Berkelbacteria bacterium RIFCSPHIGHO2_12_FULL_36_9</name>
    <dbReference type="NCBI Taxonomy" id="1797469"/>
    <lineage>
        <taxon>Bacteria</taxon>
        <taxon>Candidatus Berkelbacteria</taxon>
    </lineage>
</organism>
<dbReference type="SMART" id="SM00831">
    <property type="entry name" value="Cation_ATPase_N"/>
    <property type="match status" value="1"/>
</dbReference>
<dbReference type="SUPFAM" id="SSF56784">
    <property type="entry name" value="HAD-like"/>
    <property type="match status" value="1"/>
</dbReference>
<dbReference type="PANTHER" id="PTHR43294">
    <property type="entry name" value="SODIUM/POTASSIUM-TRANSPORTING ATPASE SUBUNIT ALPHA"/>
    <property type="match status" value="1"/>
</dbReference>
<feature type="transmembrane region" description="Helical" evidence="12">
    <location>
        <begin position="274"/>
        <end position="299"/>
    </location>
</feature>
<feature type="transmembrane region" description="Helical" evidence="12">
    <location>
        <begin position="247"/>
        <end position="268"/>
    </location>
</feature>
<dbReference type="PROSITE" id="PS00154">
    <property type="entry name" value="ATPASE_E1_E2"/>
    <property type="match status" value="1"/>
</dbReference>
<dbReference type="InterPro" id="IPR008250">
    <property type="entry name" value="ATPase_P-typ_transduc_dom_A_sf"/>
</dbReference>
<dbReference type="Pfam" id="PF00689">
    <property type="entry name" value="Cation_ATPase_C"/>
    <property type="match status" value="1"/>
</dbReference>
<keyword evidence="5 12" id="KW-0812">Transmembrane</keyword>
<evidence type="ECO:0000256" key="5">
    <source>
        <dbReference type="ARBA" id="ARBA00022692"/>
    </source>
</evidence>
<dbReference type="Gene3D" id="1.20.1110.10">
    <property type="entry name" value="Calcium-transporting ATPase, transmembrane domain"/>
    <property type="match status" value="1"/>
</dbReference>
<feature type="transmembrane region" description="Helical" evidence="12">
    <location>
        <begin position="803"/>
        <end position="822"/>
    </location>
</feature>
<evidence type="ECO:0000256" key="9">
    <source>
        <dbReference type="ARBA" id="ARBA00022967"/>
    </source>
</evidence>
<dbReference type="Proteomes" id="UP000176451">
    <property type="component" value="Unassembled WGS sequence"/>
</dbReference>